<evidence type="ECO:0000256" key="1">
    <source>
        <dbReference type="ARBA" id="ARBA00001917"/>
    </source>
</evidence>
<dbReference type="PANTHER" id="PTHR43303:SF4">
    <property type="entry name" value="NADPH DEHYDROGENASE C23G7.10C-RELATED"/>
    <property type="match status" value="1"/>
</dbReference>
<evidence type="ECO:0000256" key="3">
    <source>
        <dbReference type="ARBA" id="ARBA00022643"/>
    </source>
</evidence>
<dbReference type="InterPro" id="IPR001155">
    <property type="entry name" value="OxRdtase_FMN_N"/>
</dbReference>
<dbReference type="SUPFAM" id="SSF51395">
    <property type="entry name" value="FMN-linked oxidoreductases"/>
    <property type="match status" value="1"/>
</dbReference>
<feature type="domain" description="NADH:flavin oxidoreductase/NADH oxidase N-terminal" evidence="6">
    <location>
        <begin position="9"/>
        <end position="324"/>
    </location>
</feature>
<dbReference type="EMBL" id="CP007770">
    <property type="protein sequence ID" value="AJC87093.1"/>
    <property type="molecule type" value="Genomic_DNA"/>
</dbReference>
<keyword evidence="3" id="KW-0288">FMN</keyword>
<evidence type="ECO:0000256" key="5">
    <source>
        <dbReference type="ARBA" id="ARBA00023002"/>
    </source>
</evidence>
<reference evidence="7 8" key="1">
    <citation type="journal article" date="2014" name="Genome Biol. Evol.">
        <title>Comparative Genomics of the Campylobacter lari Group.</title>
        <authorList>
            <person name="Miller W.G."/>
            <person name="Yee E."/>
            <person name="Chapman M.H."/>
            <person name="Smith T.P."/>
            <person name="Bono J.L."/>
            <person name="Huynh S."/>
            <person name="Parker C.T."/>
            <person name="Vandamme P."/>
            <person name="Luong K."/>
            <person name="Korlach J."/>
        </authorList>
    </citation>
    <scope>NUCLEOTIDE SEQUENCE [LARGE SCALE GENOMIC DNA]</scope>
    <source>
        <strain evidence="7 8">NCTC 12927</strain>
    </source>
</reference>
<evidence type="ECO:0000313" key="7">
    <source>
        <dbReference type="EMBL" id="AJC87093.1"/>
    </source>
</evidence>
<dbReference type="InterPro" id="IPR013785">
    <property type="entry name" value="Aldolase_TIM"/>
</dbReference>
<keyword evidence="5" id="KW-0560">Oxidoreductase</keyword>
<organism evidence="7 8">
    <name type="scientific">Campylobacter insulaenigrae NCTC 12927</name>
    <dbReference type="NCBI Taxonomy" id="1031564"/>
    <lineage>
        <taxon>Bacteria</taxon>
        <taxon>Pseudomonadati</taxon>
        <taxon>Campylobacterota</taxon>
        <taxon>Epsilonproteobacteria</taxon>
        <taxon>Campylobacterales</taxon>
        <taxon>Campylobacteraceae</taxon>
        <taxon>Campylobacter</taxon>
    </lineage>
</organism>
<comment type="cofactor">
    <cofactor evidence="1">
        <name>FMN</name>
        <dbReference type="ChEBI" id="CHEBI:58210"/>
    </cofactor>
</comment>
<dbReference type="Gene3D" id="3.20.20.70">
    <property type="entry name" value="Aldolase class I"/>
    <property type="match status" value="1"/>
</dbReference>
<evidence type="ECO:0000256" key="4">
    <source>
        <dbReference type="ARBA" id="ARBA00022857"/>
    </source>
</evidence>
<dbReference type="GO" id="GO:0050661">
    <property type="term" value="F:NADP binding"/>
    <property type="evidence" value="ECO:0007669"/>
    <property type="project" value="InterPro"/>
</dbReference>
<dbReference type="AlphaFoldDB" id="A0A0A8GYV9"/>
<evidence type="ECO:0000259" key="6">
    <source>
        <dbReference type="Pfam" id="PF00724"/>
    </source>
</evidence>
<evidence type="ECO:0000313" key="8">
    <source>
        <dbReference type="Proteomes" id="UP000031163"/>
    </source>
</evidence>
<dbReference type="InterPro" id="IPR044152">
    <property type="entry name" value="YqjM-like"/>
</dbReference>
<keyword evidence="2" id="KW-0285">Flavoprotein</keyword>
<evidence type="ECO:0000256" key="2">
    <source>
        <dbReference type="ARBA" id="ARBA00022630"/>
    </source>
</evidence>
<name>A0A0A8GYV9_9BACT</name>
<proteinExistence type="predicted"/>
<dbReference type="RefSeq" id="WP_039648904.1">
    <property type="nucleotide sequence ID" value="NZ_CP007770.1"/>
</dbReference>
<gene>
    <name evidence="7" type="ORF">CINS_0085</name>
</gene>
<dbReference type="STRING" id="1031564.CINS_0085"/>
<dbReference type="GO" id="GO:0003959">
    <property type="term" value="F:NADPH dehydrogenase activity"/>
    <property type="evidence" value="ECO:0007669"/>
    <property type="project" value="InterPro"/>
</dbReference>
<accession>A0A0A8GYV9</accession>
<dbReference type="GO" id="GO:0010181">
    <property type="term" value="F:FMN binding"/>
    <property type="evidence" value="ECO:0007669"/>
    <property type="project" value="InterPro"/>
</dbReference>
<dbReference type="KEGG" id="cis:CINS_0085"/>
<dbReference type="HOGENOM" id="CLU_012153_2_1_7"/>
<dbReference type="PANTHER" id="PTHR43303">
    <property type="entry name" value="NADPH DEHYDROGENASE C23G7.10C-RELATED"/>
    <property type="match status" value="1"/>
</dbReference>
<dbReference type="Proteomes" id="UP000031163">
    <property type="component" value="Chromosome"/>
</dbReference>
<dbReference type="Pfam" id="PF00724">
    <property type="entry name" value="Oxidored_FMN"/>
    <property type="match status" value="1"/>
</dbReference>
<dbReference type="GeneID" id="74430907"/>
<sequence length="342" mass="37986">MSLLLSRLNFSSFDIKNRIVMPPMDMYEIEVVDGQINQFHLTHYGARALGGVGLIIVQATAINENAKIADNDIGLWSDMQIKGHKELVNLCHYFGSKIAIQLNHSGRKNSCINAIGKAPSNIAFSEKFSKIHVLSKEEIIQIEEEFVKSAKRAKEAGYDAIELHGAHGYLLSSFLSPLSNKREDEYGGSFENRIRLLCDIVKRIKKEVGIALFVRISATEWQEDGWNLEDSKKLALILEELGIDMLDVSAGGNINKPSLMPHIAPLYQAPYAKALKEILNIPVACVGLINSASEGEALLLGEVCDLVCYGRKLLQNPNFANEAAVVLNEREKIMPNYSRAYL</sequence>
<protein>
    <submittedName>
        <fullName evidence="7">Old yellow enzyme (OYE)-related FMN binding domain-containing protein</fullName>
    </submittedName>
</protein>
<keyword evidence="4" id="KW-0521">NADP</keyword>